<comment type="cofactor">
    <cofactor evidence="1">
        <name>L-ascorbate</name>
        <dbReference type="ChEBI" id="CHEBI:38290"/>
    </cofactor>
</comment>
<dbReference type="PANTHER" id="PTHR10869">
    <property type="entry name" value="PROLYL 4-HYDROXYLASE ALPHA SUBUNIT"/>
    <property type="match status" value="1"/>
</dbReference>
<evidence type="ECO:0000313" key="9">
    <source>
        <dbReference type="Proteomes" id="UP000016924"/>
    </source>
</evidence>
<feature type="region of interest" description="Disordered" evidence="6">
    <location>
        <begin position="1"/>
        <end position="29"/>
    </location>
</feature>
<organism evidence="8 9">
    <name type="scientific">Coniosporium apollinis (strain CBS 100218)</name>
    <name type="common">Rock-inhabiting black yeast</name>
    <dbReference type="NCBI Taxonomy" id="1168221"/>
    <lineage>
        <taxon>Eukaryota</taxon>
        <taxon>Fungi</taxon>
        <taxon>Dikarya</taxon>
        <taxon>Ascomycota</taxon>
        <taxon>Pezizomycotina</taxon>
        <taxon>Dothideomycetes</taxon>
        <taxon>Dothideomycetes incertae sedis</taxon>
        <taxon>Coniosporium</taxon>
    </lineage>
</organism>
<dbReference type="eggNOG" id="ENOG502QR14">
    <property type="taxonomic scope" value="Eukaryota"/>
</dbReference>
<evidence type="ECO:0000256" key="2">
    <source>
        <dbReference type="ARBA" id="ARBA00022723"/>
    </source>
</evidence>
<dbReference type="GO" id="GO:0005506">
    <property type="term" value="F:iron ion binding"/>
    <property type="evidence" value="ECO:0007669"/>
    <property type="project" value="InterPro"/>
</dbReference>
<dbReference type="OrthoDB" id="69177at2759"/>
<dbReference type="GO" id="GO:0031418">
    <property type="term" value="F:L-ascorbic acid binding"/>
    <property type="evidence" value="ECO:0007669"/>
    <property type="project" value="InterPro"/>
</dbReference>
<gene>
    <name evidence="8" type="ORF">W97_08789</name>
</gene>
<keyword evidence="9" id="KW-1185">Reference proteome</keyword>
<sequence>MPPKGRRKDAATQCAPSKAPPRAEQPRPNWPVLHPLLSDADLHMHELLAGHIVTIANFWTSTLCKNYTSFLSSLPLTTTPGKPKRGDAVRVNDRFQIDDPAFAEQLWSGTALRDLVLGNLEETDGLSIPKDSRQALWGGEVVGLNPNIRIYRYSKGQFFDQHYDDSNNVTIPGTPPIQARTTWTLLLYLTSAATGCIGGETVFYPDPAPGKKSRSKKESPPDPIVVELEIGMALLHRHGADCMLHEGREVLEGEKWVIRSDLCVRR</sequence>
<evidence type="ECO:0000259" key="7">
    <source>
        <dbReference type="PROSITE" id="PS51471"/>
    </source>
</evidence>
<dbReference type="InterPro" id="IPR005123">
    <property type="entry name" value="Oxoglu/Fe-dep_dioxygenase_dom"/>
</dbReference>
<evidence type="ECO:0000256" key="4">
    <source>
        <dbReference type="ARBA" id="ARBA00023002"/>
    </source>
</evidence>
<evidence type="ECO:0000256" key="5">
    <source>
        <dbReference type="ARBA" id="ARBA00023004"/>
    </source>
</evidence>
<dbReference type="InterPro" id="IPR045054">
    <property type="entry name" value="P4HA-like"/>
</dbReference>
<name>R7Z681_CONA1</name>
<dbReference type="OMA" id="QFFGQHY"/>
<feature type="domain" description="Fe2OG dioxygenase" evidence="7">
    <location>
        <begin position="143"/>
        <end position="266"/>
    </location>
</feature>
<reference evidence="9" key="1">
    <citation type="submission" date="2012-06" db="EMBL/GenBank/DDBJ databases">
        <title>The genome sequence of Coniosporium apollinis CBS 100218.</title>
        <authorList>
            <consortium name="The Broad Institute Genome Sequencing Platform"/>
            <person name="Cuomo C."/>
            <person name="Gorbushina A."/>
            <person name="Noack S."/>
            <person name="Walker B."/>
            <person name="Young S.K."/>
            <person name="Zeng Q."/>
            <person name="Gargeya S."/>
            <person name="Fitzgerald M."/>
            <person name="Haas B."/>
            <person name="Abouelleil A."/>
            <person name="Alvarado L."/>
            <person name="Arachchi H.M."/>
            <person name="Berlin A.M."/>
            <person name="Chapman S.B."/>
            <person name="Goldberg J."/>
            <person name="Griggs A."/>
            <person name="Gujja S."/>
            <person name="Hansen M."/>
            <person name="Howarth C."/>
            <person name="Imamovic A."/>
            <person name="Larimer J."/>
            <person name="McCowan C."/>
            <person name="Montmayeur A."/>
            <person name="Murphy C."/>
            <person name="Neiman D."/>
            <person name="Pearson M."/>
            <person name="Priest M."/>
            <person name="Roberts A."/>
            <person name="Saif S."/>
            <person name="Shea T."/>
            <person name="Sisk P."/>
            <person name="Sykes S."/>
            <person name="Wortman J."/>
            <person name="Nusbaum C."/>
            <person name="Birren B."/>
        </authorList>
    </citation>
    <scope>NUCLEOTIDE SEQUENCE [LARGE SCALE GENOMIC DNA]</scope>
    <source>
        <strain evidence="9">CBS 100218</strain>
    </source>
</reference>
<dbReference type="Gene3D" id="2.60.120.620">
    <property type="entry name" value="q2cbj1_9rhob like domain"/>
    <property type="match status" value="1"/>
</dbReference>
<dbReference type="Pfam" id="PF13640">
    <property type="entry name" value="2OG-FeII_Oxy_3"/>
    <property type="match status" value="1"/>
</dbReference>
<accession>R7Z681</accession>
<dbReference type="FunFam" id="2.60.120.620:FF:000021">
    <property type="entry name" value="WGS project CABT00000000 data, contig 2.8"/>
    <property type="match status" value="1"/>
</dbReference>
<dbReference type="InterPro" id="IPR006620">
    <property type="entry name" value="Pro_4_hyd_alph"/>
</dbReference>
<protein>
    <recommendedName>
        <fullName evidence="7">Fe2OG dioxygenase domain-containing protein</fullName>
    </recommendedName>
</protein>
<dbReference type="AlphaFoldDB" id="R7Z681"/>
<dbReference type="SMART" id="SM00702">
    <property type="entry name" value="P4Hc"/>
    <property type="match status" value="1"/>
</dbReference>
<dbReference type="EMBL" id="JH767617">
    <property type="protein sequence ID" value="EON69529.1"/>
    <property type="molecule type" value="Genomic_DNA"/>
</dbReference>
<dbReference type="Proteomes" id="UP000016924">
    <property type="component" value="Unassembled WGS sequence"/>
</dbReference>
<dbReference type="PROSITE" id="PS51471">
    <property type="entry name" value="FE2OG_OXY"/>
    <property type="match status" value="1"/>
</dbReference>
<evidence type="ECO:0000256" key="6">
    <source>
        <dbReference type="SAM" id="MobiDB-lite"/>
    </source>
</evidence>
<keyword evidence="2" id="KW-0479">Metal-binding</keyword>
<keyword evidence="5" id="KW-0408">Iron</keyword>
<keyword evidence="3" id="KW-0223">Dioxygenase</keyword>
<evidence type="ECO:0000256" key="1">
    <source>
        <dbReference type="ARBA" id="ARBA00001961"/>
    </source>
</evidence>
<dbReference type="HOGENOM" id="CLU_041456_0_1_1"/>
<dbReference type="PANTHER" id="PTHR10869:SF236">
    <property type="entry name" value="PROLYL 4-HYDROXYLASE ALPHA SUBUNIT DOMAIN-CONTAINING PROTEIN"/>
    <property type="match status" value="1"/>
</dbReference>
<dbReference type="GeneID" id="19906100"/>
<dbReference type="GO" id="GO:0004656">
    <property type="term" value="F:procollagen-proline 4-dioxygenase activity"/>
    <property type="evidence" value="ECO:0007669"/>
    <property type="project" value="TreeGrafter"/>
</dbReference>
<dbReference type="GO" id="GO:0005783">
    <property type="term" value="C:endoplasmic reticulum"/>
    <property type="evidence" value="ECO:0007669"/>
    <property type="project" value="TreeGrafter"/>
</dbReference>
<dbReference type="RefSeq" id="XP_007784846.1">
    <property type="nucleotide sequence ID" value="XM_007786656.1"/>
</dbReference>
<keyword evidence="4" id="KW-0560">Oxidoreductase</keyword>
<evidence type="ECO:0000313" key="8">
    <source>
        <dbReference type="EMBL" id="EON69529.1"/>
    </source>
</evidence>
<proteinExistence type="predicted"/>
<evidence type="ECO:0000256" key="3">
    <source>
        <dbReference type="ARBA" id="ARBA00022964"/>
    </source>
</evidence>
<dbReference type="InterPro" id="IPR044862">
    <property type="entry name" value="Pro_4_hyd_alph_FE2OG_OXY"/>
</dbReference>